<evidence type="ECO:0008006" key="4">
    <source>
        <dbReference type="Google" id="ProtNLM"/>
    </source>
</evidence>
<dbReference type="PROSITE" id="PS51257">
    <property type="entry name" value="PROKAR_LIPOPROTEIN"/>
    <property type="match status" value="1"/>
</dbReference>
<dbReference type="InterPro" id="IPR045956">
    <property type="entry name" value="DUF6376"/>
</dbReference>
<gene>
    <name evidence="2" type="ORF">EDC24_1186</name>
</gene>
<dbReference type="Proteomes" id="UP000276443">
    <property type="component" value="Unassembled WGS sequence"/>
</dbReference>
<feature type="coiled-coil region" evidence="1">
    <location>
        <begin position="60"/>
        <end position="146"/>
    </location>
</feature>
<name>A0A3N5BW29_9BACI</name>
<dbReference type="Pfam" id="PF19903">
    <property type="entry name" value="DUF6376"/>
    <property type="match status" value="1"/>
</dbReference>
<dbReference type="RefSeq" id="WP_124220656.1">
    <property type="nucleotide sequence ID" value="NZ_RKRF01000008.1"/>
</dbReference>
<comment type="caution">
    <text evidence="2">The sequence shown here is derived from an EMBL/GenBank/DDBJ whole genome shotgun (WGS) entry which is preliminary data.</text>
</comment>
<organism evidence="2 3">
    <name type="scientific">Aquisalibacillus elongatus</name>
    <dbReference type="NCBI Taxonomy" id="485577"/>
    <lineage>
        <taxon>Bacteria</taxon>
        <taxon>Bacillati</taxon>
        <taxon>Bacillota</taxon>
        <taxon>Bacilli</taxon>
        <taxon>Bacillales</taxon>
        <taxon>Bacillaceae</taxon>
        <taxon>Aquisalibacillus</taxon>
    </lineage>
</organism>
<protein>
    <recommendedName>
        <fullName evidence="4">Lipoprotein</fullName>
    </recommendedName>
</protein>
<evidence type="ECO:0000313" key="3">
    <source>
        <dbReference type="Proteomes" id="UP000276443"/>
    </source>
</evidence>
<dbReference type="EMBL" id="RKRF01000008">
    <property type="protein sequence ID" value="RPF53998.1"/>
    <property type="molecule type" value="Genomic_DNA"/>
</dbReference>
<reference evidence="2 3" key="1">
    <citation type="submission" date="2018-11" db="EMBL/GenBank/DDBJ databases">
        <title>Genomic Encyclopedia of Type Strains, Phase IV (KMG-IV): sequencing the most valuable type-strain genomes for metagenomic binning, comparative biology and taxonomic classification.</title>
        <authorList>
            <person name="Goeker M."/>
        </authorList>
    </citation>
    <scope>NUCLEOTIDE SEQUENCE [LARGE SCALE GENOMIC DNA]</scope>
    <source>
        <strain evidence="2 3">DSM 18090</strain>
    </source>
</reference>
<keyword evidence="1" id="KW-0175">Coiled coil</keyword>
<keyword evidence="3" id="KW-1185">Reference proteome</keyword>
<dbReference type="OrthoDB" id="2607309at2"/>
<dbReference type="AlphaFoldDB" id="A0A3N5BW29"/>
<evidence type="ECO:0000256" key="1">
    <source>
        <dbReference type="SAM" id="Coils"/>
    </source>
</evidence>
<accession>A0A3N5BW29</accession>
<evidence type="ECO:0000313" key="2">
    <source>
        <dbReference type="EMBL" id="RPF53998.1"/>
    </source>
</evidence>
<proteinExistence type="predicted"/>
<sequence>MKWMAIILTIVMLSGCGIIDEFNKTVDYGNETKDYITTMVGYQDDLSTYLNKESLTEEDFENLKSMMDEIEGEVQSYSEVEPPGFAEGIHGEIEQQNDQILEAIDEANRQIDSGEFDQSAFENLEIVQSLQELKSYRDQVEDIMNNNE</sequence>